<reference evidence="2 3" key="1">
    <citation type="journal article" date="2018" name="Int. J. Syst. Evol. Microbiol.">
        <title>Rubneribacter badeniensis gen. nov., sp. nov. and Enteroscipio rubneri gen. nov., sp. nov., new members of the Eggerthellaceae isolated from human faeces.</title>
        <authorList>
            <person name="Danylec N."/>
            <person name="Gobl A."/>
            <person name="Stoll D.A."/>
            <person name="Hetzer B."/>
            <person name="Kulling S.E."/>
            <person name="Huch M."/>
        </authorList>
    </citation>
    <scope>NUCLEOTIDE SEQUENCE [LARGE SCALE GENOMIC DNA]</scope>
    <source>
        <strain evidence="2 3">ResAG-85</strain>
    </source>
</reference>
<dbReference type="SUPFAM" id="SSF53335">
    <property type="entry name" value="S-adenosyl-L-methionine-dependent methyltransferases"/>
    <property type="match status" value="1"/>
</dbReference>
<dbReference type="Pfam" id="PF08241">
    <property type="entry name" value="Methyltransf_11"/>
    <property type="match status" value="1"/>
</dbReference>
<dbReference type="EMBL" id="PPEL01000051">
    <property type="protein sequence ID" value="PNV65052.1"/>
    <property type="molecule type" value="Genomic_DNA"/>
</dbReference>
<dbReference type="AlphaFoldDB" id="A0A2K2U473"/>
<organism evidence="2 3">
    <name type="scientific">Rubneribacter badeniensis</name>
    <dbReference type="NCBI Taxonomy" id="2070688"/>
    <lineage>
        <taxon>Bacteria</taxon>
        <taxon>Bacillati</taxon>
        <taxon>Actinomycetota</taxon>
        <taxon>Coriobacteriia</taxon>
        <taxon>Eggerthellales</taxon>
        <taxon>Eggerthellaceae</taxon>
        <taxon>Rubneribacter</taxon>
    </lineage>
</organism>
<dbReference type="CDD" id="cd02440">
    <property type="entry name" value="AdoMet_MTases"/>
    <property type="match status" value="1"/>
</dbReference>
<protein>
    <submittedName>
        <fullName evidence="2">Class I SAM-dependent methyltransferase</fullName>
    </submittedName>
</protein>
<dbReference type="PANTHER" id="PTHR43464:SF94">
    <property type="entry name" value="MALONYL-[ACYL-CARRIER PROTEIN] O-METHYLTRANSFERASE"/>
    <property type="match status" value="1"/>
</dbReference>
<dbReference type="PANTHER" id="PTHR43464">
    <property type="entry name" value="METHYLTRANSFERASE"/>
    <property type="match status" value="1"/>
</dbReference>
<proteinExistence type="predicted"/>
<comment type="caution">
    <text evidence="2">The sequence shown here is derived from an EMBL/GenBank/DDBJ whole genome shotgun (WGS) entry which is preliminary data.</text>
</comment>
<sequence>MKGAHARSLYPHVLSALRECAAALAAGADGDAFAPCRQTTRIPYDSHPAHIPHIPHVSRSLRTLHFPCDSHALGDSGTSCDSRDSHALGDSGTSCDSRAPHALSRPLRILDMGCGTGALAQQVLEAFPSCELSGVDLSERMLSRAAARLGSRARLACADSERLPFSDGLFDLVYCNDSFHHYPDPHRAAFQAWRVLAAGGAFVIGDCWQPAPARALMNAFMRHSFEGDVRIYSESELRAILSPWFSRVEWRRVGFRSCLAIAVK</sequence>
<keyword evidence="2" id="KW-0489">Methyltransferase</keyword>
<dbReference type="GO" id="GO:0032259">
    <property type="term" value="P:methylation"/>
    <property type="evidence" value="ECO:0007669"/>
    <property type="project" value="UniProtKB-KW"/>
</dbReference>
<keyword evidence="3" id="KW-1185">Reference proteome</keyword>
<dbReference type="GO" id="GO:0008757">
    <property type="term" value="F:S-adenosylmethionine-dependent methyltransferase activity"/>
    <property type="evidence" value="ECO:0007669"/>
    <property type="project" value="InterPro"/>
</dbReference>
<dbReference type="InterPro" id="IPR013216">
    <property type="entry name" value="Methyltransf_11"/>
</dbReference>
<name>A0A2K2U473_9ACTN</name>
<evidence type="ECO:0000259" key="1">
    <source>
        <dbReference type="Pfam" id="PF08241"/>
    </source>
</evidence>
<evidence type="ECO:0000313" key="3">
    <source>
        <dbReference type="Proteomes" id="UP000236488"/>
    </source>
</evidence>
<dbReference type="InterPro" id="IPR029063">
    <property type="entry name" value="SAM-dependent_MTases_sf"/>
</dbReference>
<accession>A0A2K2U473</accession>
<dbReference type="Gene3D" id="3.40.50.150">
    <property type="entry name" value="Vaccinia Virus protein VP39"/>
    <property type="match status" value="1"/>
</dbReference>
<evidence type="ECO:0000313" key="2">
    <source>
        <dbReference type="EMBL" id="PNV65052.1"/>
    </source>
</evidence>
<gene>
    <name evidence="2" type="ORF">C2L80_08685</name>
</gene>
<keyword evidence="2" id="KW-0808">Transferase</keyword>
<feature type="domain" description="Methyltransferase type 11" evidence="1">
    <location>
        <begin position="110"/>
        <end position="204"/>
    </location>
</feature>
<dbReference type="Proteomes" id="UP000236488">
    <property type="component" value="Unassembled WGS sequence"/>
</dbReference>